<keyword evidence="2" id="KW-1185">Reference proteome</keyword>
<proteinExistence type="predicted"/>
<organism evidence="1 2">
    <name type="scientific">Paractinoplanes tereljensis</name>
    <dbReference type="NCBI Taxonomy" id="571912"/>
    <lineage>
        <taxon>Bacteria</taxon>
        <taxon>Bacillati</taxon>
        <taxon>Actinomycetota</taxon>
        <taxon>Actinomycetes</taxon>
        <taxon>Micromonosporales</taxon>
        <taxon>Micromonosporaceae</taxon>
        <taxon>Paractinoplanes</taxon>
    </lineage>
</organism>
<dbReference type="InterPro" id="IPR046179">
    <property type="entry name" value="DUF6188"/>
</dbReference>
<evidence type="ECO:0000313" key="1">
    <source>
        <dbReference type="EMBL" id="GIF26076.1"/>
    </source>
</evidence>
<reference evidence="1" key="1">
    <citation type="submission" date="2021-01" db="EMBL/GenBank/DDBJ databases">
        <title>Whole genome shotgun sequence of Actinoplanes tereljensis NBRC 105297.</title>
        <authorList>
            <person name="Komaki H."/>
            <person name="Tamura T."/>
        </authorList>
    </citation>
    <scope>NUCLEOTIDE SEQUENCE</scope>
    <source>
        <strain evidence="1">NBRC 105297</strain>
    </source>
</reference>
<sequence length="119" mass="12261">MDLGFGGEHVVRWESGWTVALEFSGGFEVRIETAFVVRSAGSERHVTPGDDVELADLDGAVVSEAVGDDSGGLRIVFQDGTQLLAAADPGFEAWTLAGPDGLKVVSEPGGGLAVWSAAS</sequence>
<dbReference type="EMBL" id="BOMY01000055">
    <property type="protein sequence ID" value="GIF26076.1"/>
    <property type="molecule type" value="Genomic_DNA"/>
</dbReference>
<dbReference type="Pfam" id="PF19686">
    <property type="entry name" value="DUF6188"/>
    <property type="match status" value="1"/>
</dbReference>
<dbReference type="RefSeq" id="WP_203813858.1">
    <property type="nucleotide sequence ID" value="NZ_BOMY01000055.1"/>
</dbReference>
<gene>
    <name evidence="1" type="ORF">Ate02nite_88060</name>
</gene>
<name>A0A919TXB2_9ACTN</name>
<protein>
    <submittedName>
        <fullName evidence="1">Uncharacterized protein</fullName>
    </submittedName>
</protein>
<dbReference type="AlphaFoldDB" id="A0A919TXB2"/>
<evidence type="ECO:0000313" key="2">
    <source>
        <dbReference type="Proteomes" id="UP000623608"/>
    </source>
</evidence>
<accession>A0A919TXB2</accession>
<comment type="caution">
    <text evidence="1">The sequence shown here is derived from an EMBL/GenBank/DDBJ whole genome shotgun (WGS) entry which is preliminary data.</text>
</comment>
<dbReference type="Proteomes" id="UP000623608">
    <property type="component" value="Unassembled WGS sequence"/>
</dbReference>